<evidence type="ECO:0000313" key="1">
    <source>
        <dbReference type="EMBL" id="KAF2175267.1"/>
    </source>
</evidence>
<dbReference type="OrthoDB" id="4360910at2759"/>
<dbReference type="PANTHER" id="PTHR45786:SF74">
    <property type="entry name" value="ATP-DEPENDENT DNA HELICASE"/>
    <property type="match status" value="1"/>
</dbReference>
<gene>
    <name evidence="1" type="ORF">K469DRAFT_680202</name>
</gene>
<dbReference type="PANTHER" id="PTHR45786">
    <property type="entry name" value="DNA BINDING PROTEIN-LIKE"/>
    <property type="match status" value="1"/>
</dbReference>
<dbReference type="AlphaFoldDB" id="A0A6A6D7B3"/>
<name>A0A6A6D7B3_9PEZI</name>
<dbReference type="EMBL" id="ML994737">
    <property type="protein sequence ID" value="KAF2175267.1"/>
    <property type="molecule type" value="Genomic_DNA"/>
</dbReference>
<reference evidence="1" key="1">
    <citation type="journal article" date="2020" name="Stud. Mycol.">
        <title>101 Dothideomycetes genomes: a test case for predicting lifestyles and emergence of pathogens.</title>
        <authorList>
            <person name="Haridas S."/>
            <person name="Albert R."/>
            <person name="Binder M."/>
            <person name="Bloem J."/>
            <person name="Labutti K."/>
            <person name="Salamov A."/>
            <person name="Andreopoulos B."/>
            <person name="Baker S."/>
            <person name="Barry K."/>
            <person name="Bills G."/>
            <person name="Bluhm B."/>
            <person name="Cannon C."/>
            <person name="Castanera R."/>
            <person name="Culley D."/>
            <person name="Daum C."/>
            <person name="Ezra D."/>
            <person name="Gonzalez J."/>
            <person name="Henrissat B."/>
            <person name="Kuo A."/>
            <person name="Liang C."/>
            <person name="Lipzen A."/>
            <person name="Lutzoni F."/>
            <person name="Magnuson J."/>
            <person name="Mondo S."/>
            <person name="Nolan M."/>
            <person name="Ohm R."/>
            <person name="Pangilinan J."/>
            <person name="Park H.-J."/>
            <person name="Ramirez L."/>
            <person name="Alfaro M."/>
            <person name="Sun H."/>
            <person name="Tritt A."/>
            <person name="Yoshinaga Y."/>
            <person name="Zwiers L.-H."/>
            <person name="Turgeon B."/>
            <person name="Goodwin S."/>
            <person name="Spatafora J."/>
            <person name="Crous P."/>
            <person name="Grigoriev I."/>
        </authorList>
    </citation>
    <scope>NUCLEOTIDE SEQUENCE</scope>
    <source>
        <strain evidence="1">CBS 207.26</strain>
    </source>
</reference>
<sequence>MKRVAPFTATDPQFMSYYLNGEVDLPLYCPLPQHLQSLLLGNDVWGREFRINLRAYNAAFAFTSLDYTPIDHGASAGGLQVFQIHSALYHVQGLLEPELGRALQYAQLYFHDLQYAADARAQRNPQLNPQTLQELTAMLHKVKNPYICVYRTARERLRSTGGTARVILTL</sequence>
<evidence type="ECO:0000313" key="2">
    <source>
        <dbReference type="Proteomes" id="UP000800200"/>
    </source>
</evidence>
<keyword evidence="2" id="KW-1185">Reference proteome</keyword>
<accession>A0A6A6D7B3</accession>
<organism evidence="1 2">
    <name type="scientific">Zopfia rhizophila CBS 207.26</name>
    <dbReference type="NCBI Taxonomy" id="1314779"/>
    <lineage>
        <taxon>Eukaryota</taxon>
        <taxon>Fungi</taxon>
        <taxon>Dikarya</taxon>
        <taxon>Ascomycota</taxon>
        <taxon>Pezizomycotina</taxon>
        <taxon>Dothideomycetes</taxon>
        <taxon>Dothideomycetes incertae sedis</taxon>
        <taxon>Zopfiaceae</taxon>
        <taxon>Zopfia</taxon>
    </lineage>
</organism>
<protein>
    <submittedName>
        <fullName evidence="1">Uncharacterized protein</fullName>
    </submittedName>
</protein>
<dbReference type="Proteomes" id="UP000800200">
    <property type="component" value="Unassembled WGS sequence"/>
</dbReference>
<proteinExistence type="predicted"/>